<organism evidence="1 2">
    <name type="scientific">Sphingomonas hominis</name>
    <dbReference type="NCBI Taxonomy" id="2741495"/>
    <lineage>
        <taxon>Bacteria</taxon>
        <taxon>Pseudomonadati</taxon>
        <taxon>Pseudomonadota</taxon>
        <taxon>Alphaproteobacteria</taxon>
        <taxon>Sphingomonadales</taxon>
        <taxon>Sphingomonadaceae</taxon>
        <taxon>Sphingomonas</taxon>
    </lineage>
</organism>
<gene>
    <name evidence="1" type="ORF">HRV97_14230</name>
</gene>
<dbReference type="Proteomes" id="UP000621447">
    <property type="component" value="Unassembled WGS sequence"/>
</dbReference>
<protein>
    <submittedName>
        <fullName evidence="1">Uncharacterized protein</fullName>
    </submittedName>
</protein>
<keyword evidence="2" id="KW-1185">Reference proteome</keyword>
<reference evidence="1 2" key="1">
    <citation type="submission" date="2020-06" db="EMBL/GenBank/DDBJ databases">
        <title>Sphingomonas hominis sp. nov., a member of the Sphingomonas, isolated from the hair of a 22-year-old girl.</title>
        <authorList>
            <person name="Zhang D.-F."/>
            <person name="Cui X.-W."/>
        </authorList>
    </citation>
    <scope>NUCLEOTIDE SEQUENCE [LARGE SCALE GENOMIC DNA]</scope>
    <source>
        <strain evidence="1 2">HHU CXW</strain>
    </source>
</reference>
<evidence type="ECO:0000313" key="2">
    <source>
        <dbReference type="Proteomes" id="UP000621447"/>
    </source>
</evidence>
<name>A0ABX2JLF0_9SPHN</name>
<accession>A0ABX2JLF0</accession>
<proteinExistence type="predicted"/>
<dbReference type="RefSeq" id="WP_174194800.1">
    <property type="nucleotide sequence ID" value="NZ_JABULH010000006.1"/>
</dbReference>
<sequence>MSETAQECRDRAAALRATHGTSPLTNVRDRYEAAALKWEAMAETAERIVKQRAARCG</sequence>
<dbReference type="EMBL" id="JABULH010000006">
    <property type="protein sequence ID" value="NTS66315.1"/>
    <property type="molecule type" value="Genomic_DNA"/>
</dbReference>
<comment type="caution">
    <text evidence="1">The sequence shown here is derived from an EMBL/GenBank/DDBJ whole genome shotgun (WGS) entry which is preliminary data.</text>
</comment>
<evidence type="ECO:0000313" key="1">
    <source>
        <dbReference type="EMBL" id="NTS66315.1"/>
    </source>
</evidence>